<sequence>MPDAELVSGRDVTAPASKRSNDVLKTCDLPFAMTVERQTNLPFDIHLCKMCITKMEDTPTPVATNFGLGQCAGSGTSELRGRAPRRAMLPASVGVTDGHHGFDVLFGEGDDIPSEDMQLVLQEMICNPEAKSEAAEHVKEST</sequence>
<reference evidence="1" key="1">
    <citation type="submission" date="2023-06" db="EMBL/GenBank/DDBJ databases">
        <title>Genome-scale phylogeny and comparative genomics of the fungal order Sordariales.</title>
        <authorList>
            <consortium name="Lawrence Berkeley National Laboratory"/>
            <person name="Hensen N."/>
            <person name="Bonometti L."/>
            <person name="Westerberg I."/>
            <person name="Brannstrom I.O."/>
            <person name="Guillou S."/>
            <person name="Cros-Aarteil S."/>
            <person name="Calhoun S."/>
            <person name="Haridas S."/>
            <person name="Kuo A."/>
            <person name="Mondo S."/>
            <person name="Pangilinan J."/>
            <person name="Riley R."/>
            <person name="Labutti K."/>
            <person name="Andreopoulos B."/>
            <person name="Lipzen A."/>
            <person name="Chen C."/>
            <person name="Yanf M."/>
            <person name="Daum C."/>
            <person name="Ng V."/>
            <person name="Clum A."/>
            <person name="Steindorff A."/>
            <person name="Ohm R."/>
            <person name="Martin F."/>
            <person name="Silar P."/>
            <person name="Natvig D."/>
            <person name="Lalanne C."/>
            <person name="Gautier V."/>
            <person name="Ament-Velasquez S.L."/>
            <person name="Kruys A."/>
            <person name="Hutchinson M.I."/>
            <person name="Powell A.J."/>
            <person name="Barry K."/>
            <person name="Miller A.N."/>
            <person name="Grigoriev I.V."/>
            <person name="Debuchy R."/>
            <person name="Gladieux P."/>
            <person name="Thoren M.H."/>
            <person name="Johannesson H."/>
        </authorList>
    </citation>
    <scope>NUCLEOTIDE SEQUENCE</scope>
    <source>
        <strain evidence="1">SMH2532-1</strain>
    </source>
</reference>
<comment type="caution">
    <text evidence="1">The sequence shown here is derived from an EMBL/GenBank/DDBJ whole genome shotgun (WGS) entry which is preliminary data.</text>
</comment>
<name>A0AA40CNW9_9PEZI</name>
<keyword evidence="2" id="KW-1185">Reference proteome</keyword>
<gene>
    <name evidence="1" type="ORF">B0T16DRAFT_392639</name>
</gene>
<protein>
    <submittedName>
        <fullName evidence="1">Uncharacterized protein</fullName>
    </submittedName>
</protein>
<accession>A0AA40CNW9</accession>
<evidence type="ECO:0000313" key="2">
    <source>
        <dbReference type="Proteomes" id="UP001174936"/>
    </source>
</evidence>
<dbReference type="EMBL" id="JAULSV010000005">
    <property type="protein sequence ID" value="KAK0644258.1"/>
    <property type="molecule type" value="Genomic_DNA"/>
</dbReference>
<dbReference type="Proteomes" id="UP001174936">
    <property type="component" value="Unassembled WGS sequence"/>
</dbReference>
<evidence type="ECO:0000313" key="1">
    <source>
        <dbReference type="EMBL" id="KAK0644258.1"/>
    </source>
</evidence>
<proteinExistence type="predicted"/>
<dbReference type="AlphaFoldDB" id="A0AA40CNW9"/>
<organism evidence="1 2">
    <name type="scientific">Cercophora newfieldiana</name>
    <dbReference type="NCBI Taxonomy" id="92897"/>
    <lineage>
        <taxon>Eukaryota</taxon>
        <taxon>Fungi</taxon>
        <taxon>Dikarya</taxon>
        <taxon>Ascomycota</taxon>
        <taxon>Pezizomycotina</taxon>
        <taxon>Sordariomycetes</taxon>
        <taxon>Sordariomycetidae</taxon>
        <taxon>Sordariales</taxon>
        <taxon>Lasiosphaeriaceae</taxon>
        <taxon>Cercophora</taxon>
    </lineage>
</organism>